<keyword evidence="5 6" id="KW-0472">Membrane</keyword>
<evidence type="ECO:0000256" key="3">
    <source>
        <dbReference type="ARBA" id="ARBA00022692"/>
    </source>
</evidence>
<dbReference type="PANTHER" id="PTHR30250">
    <property type="entry name" value="PST FAMILY PREDICTED COLANIC ACID TRANSPORTER"/>
    <property type="match status" value="1"/>
</dbReference>
<dbReference type="EMBL" id="MHWT01000011">
    <property type="protein sequence ID" value="OHB12779.1"/>
    <property type="molecule type" value="Genomic_DNA"/>
</dbReference>
<keyword evidence="3 6" id="KW-0812">Transmembrane</keyword>
<sequence>MEVLKNKGINGLRYLERYTKTDMVYLVKGGFWSIFSQIIVTVSTLLLAMAFAYFISKETYGQYKFILSLANILGVFTLTGLGTAVMKSVTGGFEGTLNDIFWKNIKWSVLFFLVILGISIYYFVNENISLAISILVVGSFSPFIASTNLYNSFLVAKKDFKRSSIYFNLIGNVFPAFCLFITMLITNKPIWFVAVYFTSNTLIGLILYLRVLKIYKPNDKVDSGALGYSKHLSIINILGTIVDNIDQVLVFHYIGPAQLAIYNFAIAIPNQIKGPMKGLASLIFPKFAERSDKEIRHGMKNKYFLLFISSIVIIITYIVLAPYIFHILFPKYTDSIFYSQIFVFYFLGMISSPAEVYLIIRERIKEQYIGTILGTIIQIVLLFVGILYWGLIGLVLARVITKICWSTTNILLYNRASRETT</sequence>
<evidence type="ECO:0000313" key="7">
    <source>
        <dbReference type="EMBL" id="OHB12779.1"/>
    </source>
</evidence>
<feature type="transmembrane region" description="Helical" evidence="6">
    <location>
        <begin position="372"/>
        <end position="397"/>
    </location>
</feature>
<dbReference type="Proteomes" id="UP000176558">
    <property type="component" value="Unassembled WGS sequence"/>
</dbReference>
<gene>
    <name evidence="7" type="ORF">A3G99_01360</name>
</gene>
<evidence type="ECO:0008006" key="9">
    <source>
        <dbReference type="Google" id="ProtNLM"/>
    </source>
</evidence>
<evidence type="ECO:0000256" key="4">
    <source>
        <dbReference type="ARBA" id="ARBA00022989"/>
    </source>
</evidence>
<dbReference type="PANTHER" id="PTHR30250:SF11">
    <property type="entry name" value="O-ANTIGEN TRANSPORTER-RELATED"/>
    <property type="match status" value="1"/>
</dbReference>
<feature type="transmembrane region" description="Helical" evidence="6">
    <location>
        <begin position="65"/>
        <end position="86"/>
    </location>
</feature>
<keyword evidence="4 6" id="KW-1133">Transmembrane helix</keyword>
<evidence type="ECO:0000256" key="6">
    <source>
        <dbReference type="SAM" id="Phobius"/>
    </source>
</evidence>
<feature type="transmembrane region" description="Helical" evidence="6">
    <location>
        <begin position="337"/>
        <end position="360"/>
    </location>
</feature>
<feature type="transmembrane region" description="Helical" evidence="6">
    <location>
        <begin position="165"/>
        <end position="185"/>
    </location>
</feature>
<accession>A0A1G2UTR7</accession>
<feature type="transmembrane region" description="Helical" evidence="6">
    <location>
        <begin position="130"/>
        <end position="153"/>
    </location>
</feature>
<feature type="transmembrane region" description="Helical" evidence="6">
    <location>
        <begin position="30"/>
        <end position="53"/>
    </location>
</feature>
<name>A0A1G2UTR7_9BACT</name>
<dbReference type="InterPro" id="IPR050833">
    <property type="entry name" value="Poly_Biosynth_Transport"/>
</dbReference>
<organism evidence="7 8">
    <name type="scientific">Candidatus Zambryskibacteria bacterium RIFCSPLOWO2_12_FULL_39_23</name>
    <dbReference type="NCBI Taxonomy" id="1802776"/>
    <lineage>
        <taxon>Bacteria</taxon>
        <taxon>Candidatus Zambryskiibacteriota</taxon>
    </lineage>
</organism>
<protein>
    <recommendedName>
        <fullName evidence="9">Polysaccharide biosynthesis protein C-terminal domain-containing protein</fullName>
    </recommendedName>
</protein>
<reference evidence="7 8" key="1">
    <citation type="journal article" date="2016" name="Nat. Commun.">
        <title>Thousands of microbial genomes shed light on interconnected biogeochemical processes in an aquifer system.</title>
        <authorList>
            <person name="Anantharaman K."/>
            <person name="Brown C.T."/>
            <person name="Hug L.A."/>
            <person name="Sharon I."/>
            <person name="Castelle C.J."/>
            <person name="Probst A.J."/>
            <person name="Thomas B.C."/>
            <person name="Singh A."/>
            <person name="Wilkins M.J."/>
            <person name="Karaoz U."/>
            <person name="Brodie E.L."/>
            <person name="Williams K.H."/>
            <person name="Hubbard S.S."/>
            <person name="Banfield J.F."/>
        </authorList>
    </citation>
    <scope>NUCLEOTIDE SEQUENCE [LARGE SCALE GENOMIC DNA]</scope>
</reference>
<dbReference type="Pfam" id="PF13440">
    <property type="entry name" value="Polysacc_synt_3"/>
    <property type="match status" value="1"/>
</dbReference>
<comment type="subcellular location">
    <subcellularLocation>
        <location evidence="1">Cell membrane</location>
        <topology evidence="1">Multi-pass membrane protein</topology>
    </subcellularLocation>
</comment>
<feature type="transmembrane region" description="Helical" evidence="6">
    <location>
        <begin position="191"/>
        <end position="211"/>
    </location>
</feature>
<dbReference type="GO" id="GO:0005886">
    <property type="term" value="C:plasma membrane"/>
    <property type="evidence" value="ECO:0007669"/>
    <property type="project" value="UniProtKB-SubCell"/>
</dbReference>
<evidence type="ECO:0000313" key="8">
    <source>
        <dbReference type="Proteomes" id="UP000176558"/>
    </source>
</evidence>
<feature type="transmembrane region" description="Helical" evidence="6">
    <location>
        <begin position="303"/>
        <end position="325"/>
    </location>
</feature>
<evidence type="ECO:0000256" key="1">
    <source>
        <dbReference type="ARBA" id="ARBA00004651"/>
    </source>
</evidence>
<dbReference type="AlphaFoldDB" id="A0A1G2UTR7"/>
<comment type="caution">
    <text evidence="7">The sequence shown here is derived from an EMBL/GenBank/DDBJ whole genome shotgun (WGS) entry which is preliminary data.</text>
</comment>
<keyword evidence="2" id="KW-1003">Cell membrane</keyword>
<evidence type="ECO:0000256" key="5">
    <source>
        <dbReference type="ARBA" id="ARBA00023136"/>
    </source>
</evidence>
<feature type="transmembrane region" description="Helical" evidence="6">
    <location>
        <begin position="107"/>
        <end position="124"/>
    </location>
</feature>
<proteinExistence type="predicted"/>
<evidence type="ECO:0000256" key="2">
    <source>
        <dbReference type="ARBA" id="ARBA00022475"/>
    </source>
</evidence>